<dbReference type="InterPro" id="IPR028910">
    <property type="entry name" value="Tox-PL-2_dom"/>
</dbReference>
<evidence type="ECO:0000313" key="2">
    <source>
        <dbReference type="EMBL" id="MEK0185870.1"/>
    </source>
</evidence>
<organism evidence="2 3">
    <name type="scientific">Microcoleus anatoxicus PTRS2</name>
    <dbReference type="NCBI Taxonomy" id="2705321"/>
    <lineage>
        <taxon>Bacteria</taxon>
        <taxon>Bacillati</taxon>
        <taxon>Cyanobacteriota</taxon>
        <taxon>Cyanophyceae</taxon>
        <taxon>Oscillatoriophycideae</taxon>
        <taxon>Oscillatoriales</taxon>
        <taxon>Microcoleaceae</taxon>
        <taxon>Microcoleus</taxon>
        <taxon>Microcoleus anatoxicus</taxon>
    </lineage>
</organism>
<dbReference type="EMBL" id="JBBLXS010000157">
    <property type="protein sequence ID" value="MEK0185870.1"/>
    <property type="molecule type" value="Genomic_DNA"/>
</dbReference>
<protein>
    <submittedName>
        <fullName evidence="2">Papain fold toxin domain-containing protein</fullName>
    </submittedName>
</protein>
<dbReference type="Pfam" id="PF15643">
    <property type="entry name" value="Tox-PL-2"/>
    <property type="match status" value="1"/>
</dbReference>
<sequence length="127" mass="14635">MSLDQSSLDEIREDIAKIASLYGVFQCVECSQAIKEFLTVRNLHGKQIKLDLERQDLPWSVIYDLRRQQQIATNGYHQGISITIDEQEIVFDNIDCSGVTRQEWLQNLTSPTLELGRGSFKVIEEEF</sequence>
<reference evidence="2 3" key="1">
    <citation type="journal article" date="2020" name="Harmful Algae">
        <title>Molecular and morphological characterization of a novel dihydroanatoxin-a producing Microcoleus species (cyanobacteria) from the Russian River, California, USA.</title>
        <authorList>
            <person name="Conklin K.Y."/>
            <person name="Stancheva R."/>
            <person name="Otten T.G."/>
            <person name="Fadness R."/>
            <person name="Boyer G.L."/>
            <person name="Read B."/>
            <person name="Zhang X."/>
            <person name="Sheath R.G."/>
        </authorList>
    </citation>
    <scope>NUCLEOTIDE SEQUENCE [LARGE SCALE GENOMIC DNA]</scope>
    <source>
        <strain evidence="2 3">PTRS2</strain>
    </source>
</reference>
<name>A0ABU8YNC9_9CYAN</name>
<gene>
    <name evidence="2" type="ORF">WMG39_13590</name>
</gene>
<evidence type="ECO:0000313" key="3">
    <source>
        <dbReference type="Proteomes" id="UP001384579"/>
    </source>
</evidence>
<dbReference type="Proteomes" id="UP001384579">
    <property type="component" value="Unassembled WGS sequence"/>
</dbReference>
<accession>A0ABU8YNC9</accession>
<evidence type="ECO:0000259" key="1">
    <source>
        <dbReference type="Pfam" id="PF15643"/>
    </source>
</evidence>
<proteinExistence type="predicted"/>
<keyword evidence="3" id="KW-1185">Reference proteome</keyword>
<comment type="caution">
    <text evidence="2">The sequence shown here is derived from an EMBL/GenBank/DDBJ whole genome shotgun (WGS) entry which is preliminary data.</text>
</comment>
<dbReference type="RefSeq" id="WP_340519248.1">
    <property type="nucleotide sequence ID" value="NZ_JBBLXS010000157.1"/>
</dbReference>
<feature type="domain" description="Tox-PL-2" evidence="1">
    <location>
        <begin position="11"/>
        <end position="109"/>
    </location>
</feature>